<dbReference type="PANTHER" id="PTHR24243:SF233">
    <property type="entry name" value="THYROTROPIN-RELEASING HORMONE RECEPTOR"/>
    <property type="match status" value="1"/>
</dbReference>
<feature type="compositionally biased region" description="Basic and acidic residues" evidence="8">
    <location>
        <begin position="166"/>
        <end position="179"/>
    </location>
</feature>
<evidence type="ECO:0000256" key="9">
    <source>
        <dbReference type="SAM" id="Phobius"/>
    </source>
</evidence>
<dbReference type="Pfam" id="PF00001">
    <property type="entry name" value="7tm_1"/>
    <property type="match status" value="1"/>
</dbReference>
<keyword evidence="3 9" id="KW-1133">Transmembrane helix</keyword>
<dbReference type="PANTHER" id="PTHR24243">
    <property type="entry name" value="G-PROTEIN COUPLED RECEPTOR"/>
    <property type="match status" value="1"/>
</dbReference>
<name>A0ABQ9FSZ8_TEGGR</name>
<feature type="domain" description="G-protein coupled receptors family 1 profile" evidence="10">
    <location>
        <begin position="1"/>
        <end position="132"/>
    </location>
</feature>
<evidence type="ECO:0000256" key="2">
    <source>
        <dbReference type="ARBA" id="ARBA00022692"/>
    </source>
</evidence>
<evidence type="ECO:0000256" key="6">
    <source>
        <dbReference type="ARBA" id="ARBA00023170"/>
    </source>
</evidence>
<keyword evidence="12" id="KW-1185">Reference proteome</keyword>
<feature type="region of interest" description="Disordered" evidence="8">
    <location>
        <begin position="157"/>
        <end position="179"/>
    </location>
</feature>
<evidence type="ECO:0000256" key="7">
    <source>
        <dbReference type="ARBA" id="ARBA00023224"/>
    </source>
</evidence>
<keyword evidence="4" id="KW-0297">G-protein coupled receptor</keyword>
<comment type="subcellular location">
    <subcellularLocation>
        <location evidence="1">Membrane</location>
        <topology evidence="1">Multi-pass membrane protein</topology>
    </subcellularLocation>
</comment>
<keyword evidence="7" id="KW-0807">Transducer</keyword>
<organism evidence="11 12">
    <name type="scientific">Tegillarca granosa</name>
    <name type="common">Malaysian cockle</name>
    <name type="synonym">Anadara granosa</name>
    <dbReference type="NCBI Taxonomy" id="220873"/>
    <lineage>
        <taxon>Eukaryota</taxon>
        <taxon>Metazoa</taxon>
        <taxon>Spiralia</taxon>
        <taxon>Lophotrochozoa</taxon>
        <taxon>Mollusca</taxon>
        <taxon>Bivalvia</taxon>
        <taxon>Autobranchia</taxon>
        <taxon>Pteriomorphia</taxon>
        <taxon>Arcoida</taxon>
        <taxon>Arcoidea</taxon>
        <taxon>Arcidae</taxon>
        <taxon>Tegillarca</taxon>
    </lineage>
</organism>
<dbReference type="InterPro" id="IPR017452">
    <property type="entry name" value="GPCR_Rhodpsn_7TM"/>
</dbReference>
<dbReference type="PROSITE" id="PS50262">
    <property type="entry name" value="G_PROTEIN_RECEP_F1_2"/>
    <property type="match status" value="1"/>
</dbReference>
<accession>A0ABQ9FSZ8</accession>
<dbReference type="SUPFAM" id="SSF81321">
    <property type="entry name" value="Family A G protein-coupled receptor-like"/>
    <property type="match status" value="1"/>
</dbReference>
<proteinExistence type="predicted"/>
<keyword evidence="2 9" id="KW-0812">Transmembrane</keyword>
<evidence type="ECO:0000256" key="8">
    <source>
        <dbReference type="SAM" id="MobiDB-lite"/>
    </source>
</evidence>
<sequence length="214" mass="25214">MCDIQRKLVPFFENAVTCASVLTILTITFDRYRVYFFIRMCRKLLKHMYFLETVNDNDSDSTVRGRRQVVFMLLMVVILFFVCVLPQRILGLWLIHASKEQLLSLTLEGYLNLVTFSRILLYMNSAMNPIIYSCVSTKFRQAFKEILTTKKTRPLKQVSSLTTRSRSSEHNRRRQTEETETIAIKKTEFDDKDNTQVQPFLAMVETEKKDKRNI</sequence>
<protein>
    <recommendedName>
        <fullName evidence="10">G-protein coupled receptors family 1 profile domain-containing protein</fullName>
    </recommendedName>
</protein>
<gene>
    <name evidence="11" type="ORF">KUTeg_001404</name>
</gene>
<reference evidence="11 12" key="1">
    <citation type="submission" date="2022-12" db="EMBL/GenBank/DDBJ databases">
        <title>Chromosome-level genome of Tegillarca granosa.</title>
        <authorList>
            <person name="Kim J."/>
        </authorList>
    </citation>
    <scope>NUCLEOTIDE SEQUENCE [LARGE SCALE GENOMIC DNA]</scope>
    <source>
        <strain evidence="11">Teg-2019</strain>
        <tissue evidence="11">Adductor muscle</tissue>
    </source>
</reference>
<keyword evidence="5 9" id="KW-0472">Membrane</keyword>
<evidence type="ECO:0000313" key="12">
    <source>
        <dbReference type="Proteomes" id="UP001217089"/>
    </source>
</evidence>
<feature type="transmembrane region" description="Helical" evidence="9">
    <location>
        <begin position="69"/>
        <end position="95"/>
    </location>
</feature>
<dbReference type="EMBL" id="JARBDR010000141">
    <property type="protein sequence ID" value="KAJ8319817.1"/>
    <property type="molecule type" value="Genomic_DNA"/>
</dbReference>
<evidence type="ECO:0000256" key="5">
    <source>
        <dbReference type="ARBA" id="ARBA00023136"/>
    </source>
</evidence>
<dbReference type="Proteomes" id="UP001217089">
    <property type="component" value="Unassembled WGS sequence"/>
</dbReference>
<keyword evidence="6" id="KW-0675">Receptor</keyword>
<comment type="caution">
    <text evidence="11">The sequence shown here is derived from an EMBL/GenBank/DDBJ whole genome shotgun (WGS) entry which is preliminary data.</text>
</comment>
<evidence type="ECO:0000259" key="10">
    <source>
        <dbReference type="PROSITE" id="PS50262"/>
    </source>
</evidence>
<dbReference type="PRINTS" id="PR00237">
    <property type="entry name" value="GPCRRHODOPSN"/>
</dbReference>
<evidence type="ECO:0000256" key="1">
    <source>
        <dbReference type="ARBA" id="ARBA00004141"/>
    </source>
</evidence>
<evidence type="ECO:0000256" key="3">
    <source>
        <dbReference type="ARBA" id="ARBA00022989"/>
    </source>
</evidence>
<evidence type="ECO:0000256" key="4">
    <source>
        <dbReference type="ARBA" id="ARBA00023040"/>
    </source>
</evidence>
<feature type="transmembrane region" description="Helical" evidence="9">
    <location>
        <begin position="115"/>
        <end position="135"/>
    </location>
</feature>
<evidence type="ECO:0000313" key="11">
    <source>
        <dbReference type="EMBL" id="KAJ8319817.1"/>
    </source>
</evidence>
<dbReference type="InterPro" id="IPR000276">
    <property type="entry name" value="GPCR_Rhodpsn"/>
</dbReference>
<dbReference type="Gene3D" id="1.20.1070.10">
    <property type="entry name" value="Rhodopsin 7-helix transmembrane proteins"/>
    <property type="match status" value="1"/>
</dbReference>